<evidence type="ECO:0000313" key="4">
    <source>
        <dbReference type="Proteomes" id="UP000267408"/>
    </source>
</evidence>
<dbReference type="AlphaFoldDB" id="A0A3N4RA27"/>
<keyword evidence="3" id="KW-1185">Reference proteome</keyword>
<dbReference type="EMBL" id="RJVJ01000003">
    <property type="protein sequence ID" value="ROR35735.1"/>
    <property type="molecule type" value="Genomic_DNA"/>
</dbReference>
<accession>A0A3N4RA27</accession>
<sequence length="39" mass="3990">MRYVLLGLVLACPVTALAVFLAAARAGSRSEQEGEDGPG</sequence>
<name>A0A3N4RA27_9ACTN</name>
<comment type="caution">
    <text evidence="2">The sequence shown here is derived from an EMBL/GenBank/DDBJ whole genome shotgun (WGS) entry which is preliminary data.</text>
</comment>
<dbReference type="Proteomes" id="UP000266906">
    <property type="component" value="Unassembled WGS sequence"/>
</dbReference>
<dbReference type="EMBL" id="RKQG01000003">
    <property type="protein sequence ID" value="RPE27825.1"/>
    <property type="molecule type" value="Genomic_DNA"/>
</dbReference>
<protein>
    <submittedName>
        <fullName evidence="2">Uncharacterized protein</fullName>
    </submittedName>
</protein>
<dbReference type="Proteomes" id="UP000267408">
    <property type="component" value="Unassembled WGS sequence"/>
</dbReference>
<reference evidence="3 4" key="1">
    <citation type="submission" date="2018-11" db="EMBL/GenBank/DDBJ databases">
        <title>Sequencing the genomes of 1000 actinobacteria strains.</title>
        <authorList>
            <person name="Klenk H.-P."/>
        </authorList>
    </citation>
    <scope>NUCLEOTIDE SEQUENCE [LARGE SCALE GENOMIC DNA]</scope>
    <source>
        <strain evidence="1 4">DSM 44780</strain>
        <strain evidence="2 3">DSM 44781</strain>
    </source>
</reference>
<evidence type="ECO:0000313" key="1">
    <source>
        <dbReference type="EMBL" id="ROR35735.1"/>
    </source>
</evidence>
<accession>A0A8G1UA95</accession>
<gene>
    <name evidence="2" type="ORF">EDD38_7115</name>
    <name evidence="1" type="ORF">EDD39_7398</name>
</gene>
<evidence type="ECO:0000313" key="3">
    <source>
        <dbReference type="Proteomes" id="UP000266906"/>
    </source>
</evidence>
<evidence type="ECO:0000313" key="2">
    <source>
        <dbReference type="EMBL" id="RPE27825.1"/>
    </source>
</evidence>
<proteinExistence type="predicted"/>
<organism evidence="2 3">
    <name type="scientific">Kitasatospora cineracea</name>
    <dbReference type="NCBI Taxonomy" id="88074"/>
    <lineage>
        <taxon>Bacteria</taxon>
        <taxon>Bacillati</taxon>
        <taxon>Actinomycetota</taxon>
        <taxon>Actinomycetes</taxon>
        <taxon>Kitasatosporales</taxon>
        <taxon>Streptomycetaceae</taxon>
        <taxon>Kitasatospora</taxon>
    </lineage>
</organism>